<dbReference type="InterPro" id="IPR030395">
    <property type="entry name" value="GP_PDE_dom"/>
</dbReference>
<evidence type="ECO:0000256" key="6">
    <source>
        <dbReference type="ARBA" id="ARBA00047512"/>
    </source>
</evidence>
<comment type="caution">
    <text evidence="9">The sequence shown here is derived from an EMBL/GenBank/DDBJ whole genome shotgun (WGS) entry which is preliminary data.</text>
</comment>
<dbReference type="PANTHER" id="PTHR43620:SF7">
    <property type="entry name" value="GLYCEROPHOSPHODIESTER PHOSPHODIESTERASE GDPD5-RELATED"/>
    <property type="match status" value="1"/>
</dbReference>
<dbReference type="GO" id="GO:0006071">
    <property type="term" value="P:glycerol metabolic process"/>
    <property type="evidence" value="ECO:0007669"/>
    <property type="project" value="UniProtKB-KW"/>
</dbReference>
<dbReference type="AlphaFoldDB" id="A0A432YY98"/>
<dbReference type="PROSITE" id="PS51704">
    <property type="entry name" value="GP_PDE"/>
    <property type="match status" value="1"/>
</dbReference>
<dbReference type="EC" id="3.1.4.46" evidence="2"/>
<comment type="catalytic activity">
    <reaction evidence="6">
        <text>a sn-glycero-3-phosphodiester + H2O = an alcohol + sn-glycerol 3-phosphate + H(+)</text>
        <dbReference type="Rhea" id="RHEA:12969"/>
        <dbReference type="ChEBI" id="CHEBI:15377"/>
        <dbReference type="ChEBI" id="CHEBI:15378"/>
        <dbReference type="ChEBI" id="CHEBI:30879"/>
        <dbReference type="ChEBI" id="CHEBI:57597"/>
        <dbReference type="ChEBI" id="CHEBI:83408"/>
        <dbReference type="EC" id="3.1.4.46"/>
    </reaction>
</comment>
<keyword evidence="3 7" id="KW-0732">Signal</keyword>
<evidence type="ECO:0000256" key="4">
    <source>
        <dbReference type="ARBA" id="ARBA00022798"/>
    </source>
</evidence>
<evidence type="ECO:0000256" key="7">
    <source>
        <dbReference type="SAM" id="SignalP"/>
    </source>
</evidence>
<organism evidence="9 10">
    <name type="scientific">Idiomarina ramblicola</name>
    <dbReference type="NCBI Taxonomy" id="263724"/>
    <lineage>
        <taxon>Bacteria</taxon>
        <taxon>Pseudomonadati</taxon>
        <taxon>Pseudomonadota</taxon>
        <taxon>Gammaproteobacteria</taxon>
        <taxon>Alteromonadales</taxon>
        <taxon>Idiomarinaceae</taxon>
        <taxon>Idiomarina</taxon>
    </lineage>
</organism>
<proteinExistence type="inferred from homology"/>
<evidence type="ECO:0000259" key="8">
    <source>
        <dbReference type="PROSITE" id="PS51704"/>
    </source>
</evidence>
<dbReference type="GO" id="GO:0008889">
    <property type="term" value="F:glycerophosphodiester phosphodiesterase activity"/>
    <property type="evidence" value="ECO:0007669"/>
    <property type="project" value="UniProtKB-EC"/>
</dbReference>
<dbReference type="Pfam" id="PF03009">
    <property type="entry name" value="GDPD"/>
    <property type="match status" value="1"/>
</dbReference>
<dbReference type="OrthoDB" id="9795622at2"/>
<dbReference type="GO" id="GO:0006629">
    <property type="term" value="P:lipid metabolic process"/>
    <property type="evidence" value="ECO:0007669"/>
    <property type="project" value="InterPro"/>
</dbReference>
<evidence type="ECO:0000313" key="9">
    <source>
        <dbReference type="EMBL" id="RUO68374.1"/>
    </source>
</evidence>
<evidence type="ECO:0000256" key="1">
    <source>
        <dbReference type="ARBA" id="ARBA00007277"/>
    </source>
</evidence>
<feature type="domain" description="GP-PDE" evidence="8">
    <location>
        <begin position="37"/>
        <end position="339"/>
    </location>
</feature>
<gene>
    <name evidence="9" type="ORF">CWI78_09140</name>
</gene>
<keyword evidence="5" id="KW-0378">Hydrolase</keyword>
<evidence type="ECO:0000256" key="5">
    <source>
        <dbReference type="ARBA" id="ARBA00022801"/>
    </source>
</evidence>
<name>A0A432YY98_9GAMM</name>
<dbReference type="GO" id="GO:0042597">
    <property type="term" value="C:periplasmic space"/>
    <property type="evidence" value="ECO:0007669"/>
    <property type="project" value="TreeGrafter"/>
</dbReference>
<dbReference type="Proteomes" id="UP000288058">
    <property type="component" value="Unassembled WGS sequence"/>
</dbReference>
<accession>A0A432YY98</accession>
<evidence type="ECO:0000256" key="2">
    <source>
        <dbReference type="ARBA" id="ARBA00012247"/>
    </source>
</evidence>
<protein>
    <recommendedName>
        <fullName evidence="2">glycerophosphodiester phosphodiesterase</fullName>
        <ecNumber evidence="2">3.1.4.46</ecNumber>
    </recommendedName>
</protein>
<keyword evidence="4" id="KW-0319">Glycerol metabolism</keyword>
<dbReference type="InterPro" id="IPR017946">
    <property type="entry name" value="PLC-like_Pdiesterase_TIM-brl"/>
</dbReference>
<sequence>MIKFTCRCLFLLAAVTTVQAQEATPNAPFHDLKVPQFLDIAHRGASGYLPEHTQASTVMAHGLGADYIEQDVQLSRDGVPVVLHDATLDHVTNVSEVFPEKHRPDGQYYVVDFSLEELKQLTIVARHEDYELVYPKRFSHPDVRFPIQTLEEQIKLIQELNRVRELSTGIYVELKSARWYQQQGYDITSAVMSVLAQNGYHDMRPTPVYLQSFDPEVLRRLKREFNWDFPLIQLVGDNDWGTTDIDYSAMRTKAGLESVKSYAEGVGLWLDHVLTGVTENGEPQWGDVLKSAEEKSLSVHVYTLRADDLPKGVESHAQLRQWLKQAGVEGVFTDFPDKK</sequence>
<reference evidence="10" key="1">
    <citation type="journal article" date="2018" name="Front. Microbiol.">
        <title>Genome-Based Analysis Reveals the Taxonomy and Diversity of the Family Idiomarinaceae.</title>
        <authorList>
            <person name="Liu Y."/>
            <person name="Lai Q."/>
            <person name="Shao Z."/>
        </authorList>
    </citation>
    <scope>NUCLEOTIDE SEQUENCE [LARGE SCALE GENOMIC DNA]</scope>
    <source>
        <strain evidence="10">R22</strain>
    </source>
</reference>
<dbReference type="NCBIfam" id="NF008354">
    <property type="entry name" value="PRK11143.1"/>
    <property type="match status" value="1"/>
</dbReference>
<feature type="chain" id="PRO_5019565718" description="glycerophosphodiester phosphodiesterase" evidence="7">
    <location>
        <begin position="21"/>
        <end position="339"/>
    </location>
</feature>
<keyword evidence="10" id="KW-1185">Reference proteome</keyword>
<dbReference type="PANTHER" id="PTHR43620">
    <property type="entry name" value="GLYCEROPHOSPHORYL DIESTER PHOSPHODIESTERASE"/>
    <property type="match status" value="1"/>
</dbReference>
<dbReference type="RefSeq" id="WP_126782402.1">
    <property type="nucleotide sequence ID" value="NZ_PIQC01000006.1"/>
</dbReference>
<evidence type="ECO:0000256" key="3">
    <source>
        <dbReference type="ARBA" id="ARBA00022729"/>
    </source>
</evidence>
<dbReference type="SUPFAM" id="SSF51695">
    <property type="entry name" value="PLC-like phosphodiesterases"/>
    <property type="match status" value="1"/>
</dbReference>
<evidence type="ECO:0000313" key="10">
    <source>
        <dbReference type="Proteomes" id="UP000288058"/>
    </source>
</evidence>
<dbReference type="EMBL" id="PIQC01000006">
    <property type="protein sequence ID" value="RUO68374.1"/>
    <property type="molecule type" value="Genomic_DNA"/>
</dbReference>
<comment type="similarity">
    <text evidence="1">Belongs to the glycerophosphoryl diester phosphodiesterase family.</text>
</comment>
<dbReference type="Gene3D" id="3.20.20.190">
    <property type="entry name" value="Phosphatidylinositol (PI) phosphodiesterase"/>
    <property type="match status" value="1"/>
</dbReference>
<feature type="signal peptide" evidence="7">
    <location>
        <begin position="1"/>
        <end position="20"/>
    </location>
</feature>